<name>A0A6N3DIL6_9FIRM</name>
<proteinExistence type="predicted"/>
<sequence length="134" mass="15659">MAYIDALTEQEVTLRDFKSVLNRLMTNYNPKKPVTITIKEDGESRTFSLVPKRTRRRSNGEAFAIKEIPFETLEEPKEPGTYMAIDTFNIAENTPIPFVYGLYVDFDGIRDLRFFNDRASCQKWLNKKIKLLEK</sequence>
<evidence type="ECO:0000313" key="1">
    <source>
        <dbReference type="EMBL" id="VYU27584.1"/>
    </source>
</evidence>
<dbReference type="AlphaFoldDB" id="A0A6N3DIL6"/>
<gene>
    <name evidence="1" type="ORF">VRLFYP33_01618</name>
</gene>
<reference evidence="1" key="1">
    <citation type="submission" date="2019-11" db="EMBL/GenBank/DDBJ databases">
        <authorList>
            <person name="Feng L."/>
        </authorList>
    </citation>
    <scope>NUCLEOTIDE SEQUENCE</scope>
    <source>
        <strain evidence="1">VrattiLFYP33</strain>
    </source>
</reference>
<accession>A0A6N3DIL6</accession>
<dbReference type="EMBL" id="CACRUX010000057">
    <property type="protein sequence ID" value="VYU27584.1"/>
    <property type="molecule type" value="Genomic_DNA"/>
</dbReference>
<protein>
    <submittedName>
        <fullName evidence="1">Uncharacterized protein</fullName>
    </submittedName>
</protein>
<dbReference type="RefSeq" id="WP_156705192.1">
    <property type="nucleotide sequence ID" value="NZ_CACRUX010000057.1"/>
</dbReference>
<organism evidence="1">
    <name type="scientific">Veillonella ratti</name>
    <dbReference type="NCBI Taxonomy" id="103892"/>
    <lineage>
        <taxon>Bacteria</taxon>
        <taxon>Bacillati</taxon>
        <taxon>Bacillota</taxon>
        <taxon>Negativicutes</taxon>
        <taxon>Veillonellales</taxon>
        <taxon>Veillonellaceae</taxon>
        <taxon>Veillonella</taxon>
    </lineage>
</organism>